<dbReference type="AlphaFoldDB" id="R0MGS7"/>
<feature type="compositionally biased region" description="Low complexity" evidence="2">
    <location>
        <begin position="561"/>
        <end position="570"/>
    </location>
</feature>
<feature type="coiled-coil region" evidence="1">
    <location>
        <begin position="769"/>
        <end position="807"/>
    </location>
</feature>
<feature type="region of interest" description="Disordered" evidence="2">
    <location>
        <begin position="415"/>
        <end position="517"/>
    </location>
</feature>
<sequence length="1041" mass="117041">MLIFVLFGPIASALLCNCSEYKKECIPYCKSTYVYKNKLERNNITGEVKVVNKKPFIDLVKNKIQNNDIIKDTPLLAVPQIPIVTSTPIVTPQVPILTTTPQIPFSKPLKYELNGNTLKYNDIDYDVCNDRTQIMKLSGLDEEFKRIYEMISNTNQLRTRCPLQKATTRTKTVEETTTKTRTVETTSVQTRSSTEIVLITTTKKVEQLETITKKPIIRPNPIESTVTVSNRQCNANDMSYNCNVERQAPNTITITRDLGVPVQTRSQMPSIVTVTRDSPMRNQPQNQFQTPSIVTITRDLPTQQQRVSTVFVNRNQSDSNEMSISTSTVIKTTVIPKVRTITKEITSTKTSKQPDKTESTRNLKTRYITNVETSTKTLYNTQKSTESTMYSMLLQLQDLLTKVKGIADSKTMISKTVEPSTIKSQNKRSNNTTTKPDKTTAKSRSKDKTKTRTFKNDVKSNEESSLNDKNKDSKFIESNEANDSDSEESSENKLIKTKTNKKPKSRENDSPNSSLFSEQDKLKTILKELSIIKDINMSLIKKKDEPQTVKRSVSSSSLTQNKSSVSSTKTKSFDKSNSEDFTKKVLEVLEMKKTEDKNITVTKTLTINKTSPYFSIFQLSQSIDQSEDNDKKVSKNVTSSAKQTITLRQTVTKTIKESKSTTKTKSFTKTKSLISILPVTVSSVSHSTETDSGVMRDVKDKIYNIFKKQSQSYLQSKAQTSSVEYFHDFVSENVVSLASAISDIKKSEIKVKSDDKVEKTVTIGQKENKRKVEIEINAMKNKFDKMLENLKTEMMKEENKREVIVKDKEDKDGKVKRDLVKDNEDINDKDDLKESHIVKHEAKDVEDEDKMKLKSILLFSMTPQSTTTSLPVLSIEITTTIPKQVTFSSLIKQKSESLISETSSTIKEPSTVVIKSTTTEEPSTVTVKSTTTEKPSILTVKSTTTEEPSTVTVRSIRTDKPSEVLDKSISTKSSSSMSLRILSPTLTVTSSVSDKSEFKLSKTRPESSTVSKTESCKRGSSECVIDIPVTAIPKSLDIIYE</sequence>
<evidence type="ECO:0000313" key="4">
    <source>
        <dbReference type="Proteomes" id="UP000016927"/>
    </source>
</evidence>
<proteinExistence type="predicted"/>
<protein>
    <submittedName>
        <fullName evidence="3">Uncharacterized protein</fullName>
    </submittedName>
</protein>
<feature type="compositionally biased region" description="Basic and acidic residues" evidence="2">
    <location>
        <begin position="171"/>
        <end position="182"/>
    </location>
</feature>
<reference evidence="3 4" key="1">
    <citation type="journal article" date="2013" name="BMC Genomics">
        <title>Comparative genomics of parasitic silkworm microsporidia reveal an association between genome expansion and host adaptation.</title>
        <authorList>
            <person name="Pan G."/>
            <person name="Xu J."/>
            <person name="Li T."/>
            <person name="Xia Q."/>
            <person name="Liu S.L."/>
            <person name="Zhang G."/>
            <person name="Li S."/>
            <person name="Li C."/>
            <person name="Liu H."/>
            <person name="Yang L."/>
            <person name="Liu T."/>
            <person name="Zhang X."/>
            <person name="Wu Z."/>
            <person name="Fan W."/>
            <person name="Dang X."/>
            <person name="Xiang H."/>
            <person name="Tao M."/>
            <person name="Li Y."/>
            <person name="Hu J."/>
            <person name="Li Z."/>
            <person name="Lin L."/>
            <person name="Luo J."/>
            <person name="Geng L."/>
            <person name="Wang L."/>
            <person name="Long M."/>
            <person name="Wan Y."/>
            <person name="He N."/>
            <person name="Zhang Z."/>
            <person name="Lu C."/>
            <person name="Keeling P.J."/>
            <person name="Wang J."/>
            <person name="Xiang Z."/>
            <person name="Zhou Z."/>
        </authorList>
    </citation>
    <scope>NUCLEOTIDE SEQUENCE [LARGE SCALE GENOMIC DNA]</scope>
    <source>
        <strain evidence="4">CQ1 / CVCC 102059</strain>
    </source>
</reference>
<dbReference type="HOGENOM" id="CLU_292578_0_0_1"/>
<gene>
    <name evidence="3" type="ORF">NBO_81g0013</name>
</gene>
<keyword evidence="4" id="KW-1185">Reference proteome</keyword>
<dbReference type="STRING" id="578461.R0MGS7"/>
<feature type="region of interest" description="Disordered" evidence="2">
    <location>
        <begin position="543"/>
        <end position="575"/>
    </location>
</feature>
<dbReference type="OMA" id="NANDMSY"/>
<evidence type="ECO:0000313" key="3">
    <source>
        <dbReference type="EMBL" id="EOB13320.1"/>
    </source>
</evidence>
<organism evidence="3 4">
    <name type="scientific">Nosema bombycis (strain CQ1 / CVCC 102059)</name>
    <name type="common">Microsporidian parasite</name>
    <name type="synonym">Pebrine of silkworm</name>
    <dbReference type="NCBI Taxonomy" id="578461"/>
    <lineage>
        <taxon>Eukaryota</taxon>
        <taxon>Fungi</taxon>
        <taxon>Fungi incertae sedis</taxon>
        <taxon>Microsporidia</taxon>
        <taxon>Nosematidae</taxon>
        <taxon>Nosema</taxon>
    </lineage>
</organism>
<evidence type="ECO:0000256" key="1">
    <source>
        <dbReference type="SAM" id="Coils"/>
    </source>
</evidence>
<name>R0MGS7_NOSB1</name>
<feature type="compositionally biased region" description="Basic residues" evidence="2">
    <location>
        <begin position="495"/>
        <end position="504"/>
    </location>
</feature>
<feature type="compositionally biased region" description="Basic and acidic residues" evidence="2">
    <location>
        <begin position="435"/>
        <end position="477"/>
    </location>
</feature>
<keyword evidence="1" id="KW-0175">Coiled coil</keyword>
<dbReference type="VEuPathDB" id="MicrosporidiaDB:NBO_81g0013"/>
<dbReference type="EMBL" id="KB908989">
    <property type="protein sequence ID" value="EOB13320.1"/>
    <property type="molecule type" value="Genomic_DNA"/>
</dbReference>
<feature type="region of interest" description="Disordered" evidence="2">
    <location>
        <begin position="168"/>
        <end position="187"/>
    </location>
</feature>
<accession>R0MGS7</accession>
<dbReference type="Proteomes" id="UP000016927">
    <property type="component" value="Unassembled WGS sequence"/>
</dbReference>
<feature type="compositionally biased region" description="Polar residues" evidence="2">
    <location>
        <begin position="549"/>
        <end position="560"/>
    </location>
</feature>
<feature type="compositionally biased region" description="Acidic residues" evidence="2">
    <location>
        <begin position="480"/>
        <end position="489"/>
    </location>
</feature>
<evidence type="ECO:0000256" key="2">
    <source>
        <dbReference type="SAM" id="MobiDB-lite"/>
    </source>
</evidence>
<feature type="compositionally biased region" description="Polar residues" evidence="2">
    <location>
        <begin position="415"/>
        <end position="434"/>
    </location>
</feature>